<dbReference type="EMBL" id="CP124550">
    <property type="protein sequence ID" value="WIO46427.1"/>
    <property type="molecule type" value="Genomic_DNA"/>
</dbReference>
<name>A0ABY8WZA0_9BACT</name>
<reference evidence="4 5" key="1">
    <citation type="journal article" date="2023" name="Cell">
        <title>Genetic manipulation of Patescibacteria provides mechanistic insights into microbial dark matter and the epibiotic lifestyle.</title>
        <authorList>
            <person name="Wang Y."/>
            <person name="Gallagher L.A."/>
            <person name="Andrade P.A."/>
            <person name="Liu A."/>
            <person name="Humphreys I.R."/>
            <person name="Turkarslan S."/>
            <person name="Cutler K.J."/>
            <person name="Arrieta-Ortiz M.L."/>
            <person name="Li Y."/>
            <person name="Radey M.C."/>
            <person name="McLean J.S."/>
            <person name="Cong Q."/>
            <person name="Baker D."/>
            <person name="Baliga N.S."/>
            <person name="Peterson S.B."/>
            <person name="Mougous J.D."/>
        </authorList>
    </citation>
    <scope>NUCLEOTIDE SEQUENCE [LARGE SCALE GENOMIC DNA]</scope>
    <source>
        <strain evidence="4 5">ML1</strain>
    </source>
</reference>
<gene>
    <name evidence="4" type="primary">rppH_2</name>
    <name evidence="4" type="ORF">SEML1_0831</name>
</gene>
<comment type="cofactor">
    <cofactor evidence="1">
        <name>Mg(2+)</name>
        <dbReference type="ChEBI" id="CHEBI:18420"/>
    </cofactor>
</comment>
<organism evidence="4 5">
    <name type="scientific">Candidatus Southlakia epibionticum</name>
    <dbReference type="NCBI Taxonomy" id="3043284"/>
    <lineage>
        <taxon>Bacteria</taxon>
        <taxon>Candidatus Saccharimonadota</taxon>
        <taxon>Candidatus Saccharimonadia</taxon>
        <taxon>Candidatus Saccharimonadales</taxon>
        <taxon>Candidatus Saccharimonadaceae</taxon>
        <taxon>Candidatus Southlakia</taxon>
    </lineage>
</organism>
<keyword evidence="5" id="KW-1185">Reference proteome</keyword>
<dbReference type="RefSeq" id="WP_376753955.1">
    <property type="nucleotide sequence ID" value="NZ_CP124550.1"/>
</dbReference>
<dbReference type="GO" id="GO:0016787">
    <property type="term" value="F:hydrolase activity"/>
    <property type="evidence" value="ECO:0007669"/>
    <property type="project" value="UniProtKB-KW"/>
</dbReference>
<sequence>MSAVHGIITHQTNRPIDYLYRLSLKALITNTNGDILVVKETGRHHYDLPGGGMDHGEDFRQALARELAEEVSLSGKFSYQIIDIDQPAYLAEHNFWQVRLVFAVSQSGGHYAPGIDGDEIAWLPLNYFERSKHEVERRIVRYWHAAFKKQVVVQRHK</sequence>
<feature type="domain" description="Nudix hydrolase" evidence="3">
    <location>
        <begin position="19"/>
        <end position="145"/>
    </location>
</feature>
<evidence type="ECO:0000313" key="4">
    <source>
        <dbReference type="EMBL" id="WIO46427.1"/>
    </source>
</evidence>
<dbReference type="PROSITE" id="PS51462">
    <property type="entry name" value="NUDIX"/>
    <property type="match status" value="1"/>
</dbReference>
<dbReference type="SUPFAM" id="SSF55811">
    <property type="entry name" value="Nudix"/>
    <property type="match status" value="1"/>
</dbReference>
<dbReference type="Pfam" id="PF00293">
    <property type="entry name" value="NUDIX"/>
    <property type="match status" value="1"/>
</dbReference>
<dbReference type="CDD" id="cd02883">
    <property type="entry name" value="NUDIX_Hydrolase"/>
    <property type="match status" value="1"/>
</dbReference>
<proteinExistence type="predicted"/>
<dbReference type="EC" id="3.6.1.-" evidence="4"/>
<dbReference type="Proteomes" id="UP001177295">
    <property type="component" value="Chromosome"/>
</dbReference>
<dbReference type="Gene3D" id="3.90.79.10">
    <property type="entry name" value="Nucleoside Triphosphate Pyrophosphohydrolase"/>
    <property type="match status" value="1"/>
</dbReference>
<dbReference type="InterPro" id="IPR000086">
    <property type="entry name" value="NUDIX_hydrolase_dom"/>
</dbReference>
<protein>
    <submittedName>
        <fullName evidence="4">RNA pyrophosphohydrolase</fullName>
        <ecNumber evidence="4">3.6.1.-</ecNumber>
    </submittedName>
</protein>
<evidence type="ECO:0000313" key="5">
    <source>
        <dbReference type="Proteomes" id="UP001177295"/>
    </source>
</evidence>
<accession>A0ABY8WZA0</accession>
<evidence type="ECO:0000259" key="3">
    <source>
        <dbReference type="PROSITE" id="PS51462"/>
    </source>
</evidence>
<dbReference type="PANTHER" id="PTHR43046">
    <property type="entry name" value="GDP-MANNOSE MANNOSYL HYDROLASE"/>
    <property type="match status" value="1"/>
</dbReference>
<keyword evidence="2 4" id="KW-0378">Hydrolase</keyword>
<dbReference type="InterPro" id="IPR015797">
    <property type="entry name" value="NUDIX_hydrolase-like_dom_sf"/>
</dbReference>
<dbReference type="PANTHER" id="PTHR43046:SF14">
    <property type="entry name" value="MUTT_NUDIX FAMILY PROTEIN"/>
    <property type="match status" value="1"/>
</dbReference>
<evidence type="ECO:0000256" key="1">
    <source>
        <dbReference type="ARBA" id="ARBA00001946"/>
    </source>
</evidence>
<evidence type="ECO:0000256" key="2">
    <source>
        <dbReference type="ARBA" id="ARBA00022801"/>
    </source>
</evidence>